<dbReference type="KEGG" id="cgv:CGLAU_05790"/>
<accession>A0A1Q2HW93</accession>
<proteinExistence type="predicted"/>
<organism evidence="1 2">
    <name type="scientific">Corynebacterium glaucum</name>
    <dbReference type="NCBI Taxonomy" id="187491"/>
    <lineage>
        <taxon>Bacteria</taxon>
        <taxon>Bacillati</taxon>
        <taxon>Actinomycetota</taxon>
        <taxon>Actinomycetes</taxon>
        <taxon>Mycobacteriales</taxon>
        <taxon>Corynebacteriaceae</taxon>
        <taxon>Corynebacterium</taxon>
    </lineage>
</organism>
<evidence type="ECO:0000313" key="1">
    <source>
        <dbReference type="EMBL" id="AQQ15126.1"/>
    </source>
</evidence>
<dbReference type="OrthoDB" id="4406641at2"/>
<reference evidence="1 2" key="1">
    <citation type="submission" date="2016-12" db="EMBL/GenBank/DDBJ databases">
        <authorList>
            <person name="Song W.-J."/>
            <person name="Kurnit D.M."/>
        </authorList>
    </citation>
    <scope>NUCLEOTIDE SEQUENCE [LARGE SCALE GENOMIC DNA]</scope>
    <source>
        <strain evidence="1 2">DSM 30827</strain>
    </source>
</reference>
<evidence type="ECO:0008006" key="3">
    <source>
        <dbReference type="Google" id="ProtNLM"/>
    </source>
</evidence>
<protein>
    <recommendedName>
        <fullName evidence="3">Bacterial sensory transduction regulator</fullName>
    </recommendedName>
</protein>
<keyword evidence="2" id="KW-1185">Reference proteome</keyword>
<evidence type="ECO:0000313" key="2">
    <source>
        <dbReference type="Proteomes" id="UP000217209"/>
    </source>
</evidence>
<sequence>MITPELKPLSIERVQELFDKHGWRYSILDGGKTLATGFSGIGMQIRTFKPALVIVSTVAIDSVGLDRFDDLLLWVESYNNFNAYPSATALEDPEFNRAILGVNYSLPRSWDYSDEQFEAHISSGIEGVVNASRDFLGEFAPEVLQQIDQELG</sequence>
<dbReference type="AlphaFoldDB" id="A0A1Q2HW93"/>
<gene>
    <name evidence="1" type="ORF">CGLAU_05790</name>
</gene>
<dbReference type="EMBL" id="CP019688">
    <property type="protein sequence ID" value="AQQ15126.1"/>
    <property type="molecule type" value="Genomic_DNA"/>
</dbReference>
<name>A0A1Q2HW93_9CORY</name>
<dbReference type="Proteomes" id="UP000217209">
    <property type="component" value="Chromosome"/>
</dbReference>
<dbReference type="RefSeq" id="WP_095659857.1">
    <property type="nucleotide sequence ID" value="NZ_CP019688.1"/>
</dbReference>